<keyword evidence="7" id="KW-0456">Lyase</keyword>
<dbReference type="RefSeq" id="WP_068999595.1">
    <property type="nucleotide sequence ID" value="NZ_MDTQ01000001.1"/>
</dbReference>
<keyword evidence="5" id="KW-0169">Cobalamin biosynthesis</keyword>
<feature type="domain" description="Aminotransferase class I/classII large" evidence="10">
    <location>
        <begin position="55"/>
        <end position="327"/>
    </location>
</feature>
<dbReference type="InterPro" id="IPR005860">
    <property type="entry name" value="CobD"/>
</dbReference>
<dbReference type="InterPro" id="IPR015424">
    <property type="entry name" value="PyrdxlP-dep_Trfase"/>
</dbReference>
<dbReference type="NCBIfam" id="TIGR01140">
    <property type="entry name" value="L_thr_O3P_dcar"/>
    <property type="match status" value="1"/>
</dbReference>
<name>A0A1E2VCA3_9GAMM</name>
<dbReference type="InterPro" id="IPR015422">
    <property type="entry name" value="PyrdxlP-dep_Trfase_small"/>
</dbReference>
<dbReference type="InterPro" id="IPR004838">
    <property type="entry name" value="NHTrfase_class1_PyrdxlP-BS"/>
</dbReference>
<dbReference type="UniPathway" id="UPA00148"/>
<comment type="catalytic activity">
    <reaction evidence="9">
        <text>O-phospho-L-threonine + H(+) = (R)-1-aminopropan-2-yl phosphate + CO2</text>
        <dbReference type="Rhea" id="RHEA:11492"/>
        <dbReference type="ChEBI" id="CHEBI:15378"/>
        <dbReference type="ChEBI" id="CHEBI:16526"/>
        <dbReference type="ChEBI" id="CHEBI:58563"/>
        <dbReference type="ChEBI" id="CHEBI:58675"/>
        <dbReference type="EC" id="4.1.1.81"/>
    </reaction>
</comment>
<organism evidence="11 12">
    <name type="scientific">Terasakiispira papahanaumokuakeensis</name>
    <dbReference type="NCBI Taxonomy" id="197479"/>
    <lineage>
        <taxon>Bacteria</taxon>
        <taxon>Pseudomonadati</taxon>
        <taxon>Pseudomonadota</taxon>
        <taxon>Gammaproteobacteria</taxon>
        <taxon>Oceanospirillales</taxon>
        <taxon>Terasakiispira</taxon>
    </lineage>
</organism>
<gene>
    <name evidence="11" type="ORF">BFW38_14825</name>
</gene>
<evidence type="ECO:0000256" key="3">
    <source>
        <dbReference type="ARBA" id="ARBA00004953"/>
    </source>
</evidence>
<comment type="function">
    <text evidence="2">Decarboxylates L-threonine-O-3-phosphate to yield (R)-1-amino-2-propanol O-2-phosphate, the precursor for the linkage between the nucleotide loop and the corrin ring in cobalamin.</text>
</comment>
<evidence type="ECO:0000259" key="10">
    <source>
        <dbReference type="Pfam" id="PF00155"/>
    </source>
</evidence>
<dbReference type="PROSITE" id="PS00105">
    <property type="entry name" value="AA_TRANSFER_CLASS_1"/>
    <property type="match status" value="1"/>
</dbReference>
<keyword evidence="6" id="KW-0663">Pyridoxal phosphate</keyword>
<dbReference type="PANTHER" id="PTHR42885">
    <property type="entry name" value="HISTIDINOL-PHOSPHATE AMINOTRANSFERASE-RELATED"/>
    <property type="match status" value="1"/>
</dbReference>
<dbReference type="STRING" id="197479.BFW38_14825"/>
<reference evidence="11 12" key="1">
    <citation type="submission" date="2016-08" db="EMBL/GenBank/DDBJ databases">
        <authorList>
            <person name="Seilhamer J.J."/>
        </authorList>
    </citation>
    <scope>NUCLEOTIDE SEQUENCE [LARGE SCALE GENOMIC DNA]</scope>
    <source>
        <strain evidence="11 12">PH27A</strain>
    </source>
</reference>
<dbReference type="OrthoDB" id="9799304at2"/>
<dbReference type="SUPFAM" id="SSF53383">
    <property type="entry name" value="PLP-dependent transferases"/>
    <property type="match status" value="1"/>
</dbReference>
<evidence type="ECO:0000256" key="2">
    <source>
        <dbReference type="ARBA" id="ARBA00003444"/>
    </source>
</evidence>
<proteinExistence type="predicted"/>
<evidence type="ECO:0000256" key="7">
    <source>
        <dbReference type="ARBA" id="ARBA00023239"/>
    </source>
</evidence>
<comment type="caution">
    <text evidence="11">The sequence shown here is derived from an EMBL/GenBank/DDBJ whole genome shotgun (WGS) entry which is preliminary data.</text>
</comment>
<dbReference type="GO" id="GO:0009236">
    <property type="term" value="P:cobalamin biosynthetic process"/>
    <property type="evidence" value="ECO:0007669"/>
    <property type="project" value="UniProtKB-UniPathway"/>
</dbReference>
<dbReference type="EC" id="4.1.1.81" evidence="4"/>
<sequence>MSVRHGGNLQEAVQRWARPYDQWLDLSTGINPWPWPVPSIPAACWQRLPEERDGLNAAIQQWAGVSSAVGLCPLAGSQAAIQALPRLRPAGRVGVPVPGYQEHGHCWAAAGHQVVALPQQWWSSPLLDTLDVVVSINPNNPTGAYLPVSLLADVRARLAARGGWLVVDEAFLLDSANSVIRHSAAEGLVVLKSLGKFFGLAGLRAGVALGDATLMAALQAALGPWAVSGPARYVMAEALADEHWQTQARARLTTASARLTADLDAVGLASQGTELFRYCPTPAAMAIADQLAAQGIWVRTFDVGDHQPPALRLGLPGSEQQWQRLKQALARLVLSGPSHHSTKVKTAINTEAKR</sequence>
<dbReference type="InterPro" id="IPR015421">
    <property type="entry name" value="PyrdxlP-dep_Trfase_major"/>
</dbReference>
<dbReference type="AlphaFoldDB" id="A0A1E2VCA3"/>
<protein>
    <recommendedName>
        <fullName evidence="4">threonine-phosphate decarboxylase</fullName>
        <ecNumber evidence="4">4.1.1.81</ecNumber>
    </recommendedName>
    <alternativeName>
        <fullName evidence="8">L-threonine-O-3-phosphate decarboxylase</fullName>
    </alternativeName>
</protein>
<dbReference type="GO" id="GO:0030170">
    <property type="term" value="F:pyridoxal phosphate binding"/>
    <property type="evidence" value="ECO:0007669"/>
    <property type="project" value="InterPro"/>
</dbReference>
<accession>A0A1E2VCA3</accession>
<evidence type="ECO:0000256" key="4">
    <source>
        <dbReference type="ARBA" id="ARBA00012285"/>
    </source>
</evidence>
<evidence type="ECO:0000256" key="1">
    <source>
        <dbReference type="ARBA" id="ARBA00001933"/>
    </source>
</evidence>
<dbReference type="PANTHER" id="PTHR42885:SF1">
    <property type="entry name" value="THREONINE-PHOSPHATE DECARBOXYLASE"/>
    <property type="match status" value="1"/>
</dbReference>
<evidence type="ECO:0000256" key="6">
    <source>
        <dbReference type="ARBA" id="ARBA00022898"/>
    </source>
</evidence>
<dbReference type="EMBL" id="MDTQ01000001">
    <property type="protein sequence ID" value="ODC04611.1"/>
    <property type="molecule type" value="Genomic_DNA"/>
</dbReference>
<keyword evidence="12" id="KW-1185">Reference proteome</keyword>
<evidence type="ECO:0000313" key="12">
    <source>
        <dbReference type="Proteomes" id="UP000094291"/>
    </source>
</evidence>
<dbReference type="InterPro" id="IPR004839">
    <property type="entry name" value="Aminotransferase_I/II_large"/>
</dbReference>
<dbReference type="Gene3D" id="3.40.640.10">
    <property type="entry name" value="Type I PLP-dependent aspartate aminotransferase-like (Major domain)"/>
    <property type="match status" value="1"/>
</dbReference>
<evidence type="ECO:0000256" key="5">
    <source>
        <dbReference type="ARBA" id="ARBA00022573"/>
    </source>
</evidence>
<comment type="cofactor">
    <cofactor evidence="1">
        <name>pyridoxal 5'-phosphate</name>
        <dbReference type="ChEBI" id="CHEBI:597326"/>
    </cofactor>
</comment>
<comment type="pathway">
    <text evidence="3">Cofactor biosynthesis; adenosylcobalamin biosynthesis.</text>
</comment>
<evidence type="ECO:0000313" key="11">
    <source>
        <dbReference type="EMBL" id="ODC04611.1"/>
    </source>
</evidence>
<dbReference type="Pfam" id="PF00155">
    <property type="entry name" value="Aminotran_1_2"/>
    <property type="match status" value="1"/>
</dbReference>
<dbReference type="Gene3D" id="3.90.1150.10">
    <property type="entry name" value="Aspartate Aminotransferase, domain 1"/>
    <property type="match status" value="1"/>
</dbReference>
<evidence type="ECO:0000256" key="9">
    <source>
        <dbReference type="ARBA" id="ARBA00048531"/>
    </source>
</evidence>
<evidence type="ECO:0000256" key="8">
    <source>
        <dbReference type="ARBA" id="ARBA00029996"/>
    </source>
</evidence>
<dbReference type="CDD" id="cd00609">
    <property type="entry name" value="AAT_like"/>
    <property type="match status" value="1"/>
</dbReference>
<dbReference type="Proteomes" id="UP000094291">
    <property type="component" value="Unassembled WGS sequence"/>
</dbReference>
<dbReference type="GO" id="GO:0048472">
    <property type="term" value="F:threonine-phosphate decarboxylase activity"/>
    <property type="evidence" value="ECO:0007669"/>
    <property type="project" value="UniProtKB-EC"/>
</dbReference>